<dbReference type="Gene3D" id="3.40.1190.10">
    <property type="entry name" value="Mur-like, catalytic domain"/>
    <property type="match status" value="1"/>
</dbReference>
<dbReference type="PANTHER" id="PTHR23135">
    <property type="entry name" value="MUR LIGASE FAMILY MEMBER"/>
    <property type="match status" value="1"/>
</dbReference>
<dbReference type="InterPro" id="IPR036565">
    <property type="entry name" value="Mur-like_cat_sf"/>
</dbReference>
<keyword evidence="3 4" id="KW-0067">ATP-binding</keyword>
<dbReference type="SUPFAM" id="SSF56059">
    <property type="entry name" value="Glutathione synthetase ATP-binding domain-like"/>
    <property type="match status" value="1"/>
</dbReference>
<dbReference type="NCBIfam" id="NF010623">
    <property type="entry name" value="PRK14016.1"/>
    <property type="match status" value="1"/>
</dbReference>
<dbReference type="EC" id="6.3.2.29" evidence="6"/>
<comment type="caution">
    <text evidence="6">The sequence shown here is derived from an EMBL/GenBank/DDBJ whole genome shotgun (WGS) entry which is preliminary data.</text>
</comment>
<evidence type="ECO:0000256" key="1">
    <source>
        <dbReference type="ARBA" id="ARBA00022598"/>
    </source>
</evidence>
<dbReference type="SUPFAM" id="SSF53623">
    <property type="entry name" value="MurD-like peptide ligases, catalytic domain"/>
    <property type="match status" value="1"/>
</dbReference>
<dbReference type="EMBL" id="JABCSC020000003">
    <property type="protein sequence ID" value="NSL56252.1"/>
    <property type="molecule type" value="Genomic_DNA"/>
</dbReference>
<dbReference type="PANTHER" id="PTHR23135:SF18">
    <property type="entry name" value="CYANOPHYCIN SYNTHETASE"/>
    <property type="match status" value="1"/>
</dbReference>
<dbReference type="Gene3D" id="3.30.1490.20">
    <property type="entry name" value="ATP-grasp fold, A domain"/>
    <property type="match status" value="1"/>
</dbReference>
<dbReference type="GO" id="GO:0071160">
    <property type="term" value="F:cyanophycin synthetase activity (L-aspartate-adding)"/>
    <property type="evidence" value="ECO:0007669"/>
    <property type="project" value="UniProtKB-EC"/>
</dbReference>
<keyword evidence="2 4" id="KW-0547">Nucleotide-binding</keyword>
<dbReference type="Pfam" id="PF02786">
    <property type="entry name" value="CPSase_L_D2"/>
    <property type="match status" value="1"/>
</dbReference>
<keyword evidence="7" id="KW-1185">Reference proteome</keyword>
<dbReference type="InterPro" id="IPR005479">
    <property type="entry name" value="CPAse_ATP-bd"/>
</dbReference>
<name>A0ABX2IID3_9RHOO</name>
<dbReference type="InterPro" id="IPR044019">
    <property type="entry name" value="Cyanophycin_syn_N"/>
</dbReference>
<evidence type="ECO:0000259" key="5">
    <source>
        <dbReference type="PROSITE" id="PS50975"/>
    </source>
</evidence>
<dbReference type="InterPro" id="IPR011761">
    <property type="entry name" value="ATP-grasp"/>
</dbReference>
<gene>
    <name evidence="6" type="primary">cphA</name>
    <name evidence="6" type="ORF">HJ583_014525</name>
</gene>
<evidence type="ECO:0000256" key="3">
    <source>
        <dbReference type="ARBA" id="ARBA00022840"/>
    </source>
</evidence>
<accession>A0ABX2IID3</accession>
<organism evidence="6 7">
    <name type="scientific">Uliginosibacterium aquaticum</name>
    <dbReference type="NCBI Taxonomy" id="2731212"/>
    <lineage>
        <taxon>Bacteria</taxon>
        <taxon>Pseudomonadati</taxon>
        <taxon>Pseudomonadota</taxon>
        <taxon>Betaproteobacteria</taxon>
        <taxon>Rhodocyclales</taxon>
        <taxon>Zoogloeaceae</taxon>
        <taxon>Uliginosibacterium</taxon>
    </lineage>
</organism>
<evidence type="ECO:0000313" key="7">
    <source>
        <dbReference type="Proteomes" id="UP000778523"/>
    </source>
</evidence>
<evidence type="ECO:0000256" key="2">
    <source>
        <dbReference type="ARBA" id="ARBA00022741"/>
    </source>
</evidence>
<dbReference type="NCBIfam" id="TIGR02068">
    <property type="entry name" value="cya_phycin_syn"/>
    <property type="match status" value="1"/>
</dbReference>
<protein>
    <submittedName>
        <fullName evidence="6">Cyanophycin synthetase</fullName>
        <ecNumber evidence="6">6.3.2.29</ecNumber>
        <ecNumber evidence="6">6.3.2.30</ecNumber>
    </submittedName>
</protein>
<reference evidence="6 7" key="1">
    <citation type="submission" date="2020-06" db="EMBL/GenBank/DDBJ databases">
        <title>Draft genome of Uliginosibacterium sp. IMCC34675.</title>
        <authorList>
            <person name="Song J."/>
        </authorList>
    </citation>
    <scope>NUCLEOTIDE SEQUENCE [LARGE SCALE GENOMIC DNA]</scope>
    <source>
        <strain evidence="6 7">IMCC34675</strain>
    </source>
</reference>
<evidence type="ECO:0000313" key="6">
    <source>
        <dbReference type="EMBL" id="NSL56252.1"/>
    </source>
</evidence>
<dbReference type="Gene3D" id="3.30.470.20">
    <property type="entry name" value="ATP-grasp fold, B domain"/>
    <property type="match status" value="1"/>
</dbReference>
<keyword evidence="1 6" id="KW-0436">Ligase</keyword>
<proteinExistence type="predicted"/>
<dbReference type="InterPro" id="IPR013815">
    <property type="entry name" value="ATP_grasp_subdomain_1"/>
</dbReference>
<feature type="domain" description="ATP-grasp" evidence="5">
    <location>
        <begin position="226"/>
        <end position="477"/>
    </location>
</feature>
<dbReference type="PROSITE" id="PS50975">
    <property type="entry name" value="ATP_GRASP"/>
    <property type="match status" value="1"/>
</dbReference>
<dbReference type="InterPro" id="IPR011810">
    <property type="entry name" value="Cya_phycin_syn"/>
</dbReference>
<dbReference type="EC" id="6.3.2.30" evidence="6"/>
<sequence length="718" mass="76412">MADMSKDIRILGVQYLRGPNIWTYRPAVEALVDIGDLEDCPSNTIPGFYERLSAWLPGLIEHKCSYGERGGFLRRVQEGTWPAHILEHVTLELQTQAGQRTSFGKARSTSQRGVYKVVVRSRQKDVTIACLEAARDLVMAAIEDKPFDVPGNIARLHDLADSLCLGPSTACIVDAATDASIPSIRLTDGNLVQLGWGCRQRRVWTAETDRTSAIAESIASDKDLTKSLLVPCGVSVPEGQIVNSPEEAWEAAQDIGLPVVVKPSDANHGRGVSLELMTEDEVKAAFPVADAEGSDVIVERFIRGNEHRLLVVGGKLVAAGRGENIFVTGDGKSSVRELIDSQLNTDPRRGEAEEFPLETIKIDSDRTMQLLIERQGCTAESVLAAGRKLTVQRNGNVSIDCTDEVHPEVAAAASLAARIVGLDIAGIDLVTEDVSLPLEKTGGAIVEVNAGPSLLMHLKPAQGQPRPVGEAIVAHLFPGEGNDGRIPVVGVAGCDDSTRIARLLGWLLHVGGYHAGLACREGLFLDQRAVERCDSANFAAGQRLLMNRQVDAAVFETPAANILSEGLPYDRCDVGVLTSIRVLPELEAFDVRELEQVRNVLRTQVDVVSESGAAVLNADDPEVAGLAELCDGEVVFYASSGTAPALAAHLATGGRAVYAEAGQLVLASGDKRQVQASDLPAGRALGAELAAVAAAWALGISPDLINSGIESFEASLAR</sequence>
<evidence type="ECO:0000256" key="4">
    <source>
        <dbReference type="PROSITE-ProRule" id="PRU00409"/>
    </source>
</evidence>
<dbReference type="Proteomes" id="UP000778523">
    <property type="component" value="Unassembled WGS sequence"/>
</dbReference>
<dbReference type="GO" id="GO:0071161">
    <property type="term" value="F:cyanophycin synthetase activity (L-arginine-adding)"/>
    <property type="evidence" value="ECO:0007669"/>
    <property type="project" value="UniProtKB-EC"/>
</dbReference>
<dbReference type="Pfam" id="PF18921">
    <property type="entry name" value="Cyanophycin_syn"/>
    <property type="match status" value="1"/>
</dbReference>